<accession>A0A162IXJ1</accession>
<protein>
    <submittedName>
        <fullName evidence="1">Uncharacterized protein</fullName>
    </submittedName>
</protein>
<dbReference type="KEGG" id="fnf:BSQ88_03285"/>
<reference evidence="1 2" key="1">
    <citation type="submission" date="2016-03" db="EMBL/GenBank/DDBJ databases">
        <title>Comparative genomics of human isolates of Fusobacterium necrophorum.</title>
        <authorList>
            <person name="Jensen A."/>
            <person name="Bank S."/>
            <person name="Andersen P.S."/>
            <person name="Kristensen L.H."/>
            <person name="Prag J."/>
        </authorList>
    </citation>
    <scope>NUCLEOTIDE SEQUENCE [LARGE SCALE GENOMIC DNA]</scope>
    <source>
        <strain evidence="1 2">LS_1264</strain>
    </source>
</reference>
<comment type="caution">
    <text evidence="1">The sequence shown here is derived from an EMBL/GenBank/DDBJ whole genome shotgun (WGS) entry which is preliminary data.</text>
</comment>
<organism evidence="1 2">
    <name type="scientific">Fusobacterium necrophorum subsp. funduliforme</name>
    <dbReference type="NCBI Taxonomy" id="143387"/>
    <lineage>
        <taxon>Bacteria</taxon>
        <taxon>Fusobacteriati</taxon>
        <taxon>Fusobacteriota</taxon>
        <taxon>Fusobacteriia</taxon>
        <taxon>Fusobacteriales</taxon>
        <taxon>Fusobacteriaceae</taxon>
        <taxon>Fusobacterium</taxon>
    </lineage>
</organism>
<name>A0A162IXJ1_9FUSO</name>
<proteinExistence type="predicted"/>
<dbReference type="Proteomes" id="UP000075816">
    <property type="component" value="Unassembled WGS sequence"/>
</dbReference>
<sequence length="63" mass="7237">MKLGSMDIYWIPLTVFIILKKNKGIALFLKLYWIIGSLDIFGKNSGMKIMVLEDIFSPTPLFL</sequence>
<evidence type="ECO:0000313" key="1">
    <source>
        <dbReference type="EMBL" id="KYL04649.1"/>
    </source>
</evidence>
<dbReference type="EMBL" id="LVEA01000031">
    <property type="protein sequence ID" value="KYL04649.1"/>
    <property type="molecule type" value="Genomic_DNA"/>
</dbReference>
<evidence type="ECO:0000313" key="2">
    <source>
        <dbReference type="Proteomes" id="UP000075816"/>
    </source>
</evidence>
<dbReference type="AlphaFoldDB" id="A0A162IXJ1"/>
<gene>
    <name evidence="1" type="ORF">A2J07_04920</name>
</gene>